<dbReference type="RefSeq" id="WP_146413124.1">
    <property type="nucleotide sequence ID" value="NZ_SJPZ01000001.1"/>
</dbReference>
<sequence>MDLPSVPKRTAVRVVDRRGFSITEIITGCFLITVMIGAVAPIALLSRKTADVARQSQIATEILSAELDGLTMMRAEEAQKQLSTYAKNDDVHPALQRATLRGTYLDDADGPRIQMTLTWGAPQRRRSTSLVGWINDADGQAMIKAEPSP</sequence>
<reference evidence="2 3" key="1">
    <citation type="submission" date="2019-02" db="EMBL/GenBank/DDBJ databases">
        <title>Deep-cultivation of Planctomycetes and their phenomic and genomic characterization uncovers novel biology.</title>
        <authorList>
            <person name="Wiegand S."/>
            <person name="Jogler M."/>
            <person name="Boedeker C."/>
            <person name="Pinto D."/>
            <person name="Vollmers J."/>
            <person name="Rivas-Marin E."/>
            <person name="Kohn T."/>
            <person name="Peeters S.H."/>
            <person name="Heuer A."/>
            <person name="Rast P."/>
            <person name="Oberbeckmann S."/>
            <person name="Bunk B."/>
            <person name="Jeske O."/>
            <person name="Meyerdierks A."/>
            <person name="Storesund J.E."/>
            <person name="Kallscheuer N."/>
            <person name="Luecker S."/>
            <person name="Lage O.M."/>
            <person name="Pohl T."/>
            <person name="Merkel B.J."/>
            <person name="Hornburger P."/>
            <person name="Mueller R.-W."/>
            <person name="Bruemmer F."/>
            <person name="Labrenz M."/>
            <person name="Spormann A.M."/>
            <person name="Op Den Camp H."/>
            <person name="Overmann J."/>
            <person name="Amann R."/>
            <person name="Jetten M.S.M."/>
            <person name="Mascher T."/>
            <person name="Medema M.H."/>
            <person name="Devos D.P."/>
            <person name="Kaster A.-K."/>
            <person name="Ovreas L."/>
            <person name="Rohde M."/>
            <person name="Galperin M.Y."/>
            <person name="Jogler C."/>
        </authorList>
    </citation>
    <scope>NUCLEOTIDE SEQUENCE [LARGE SCALE GENOMIC DNA]</scope>
    <source>
        <strain evidence="2 3">V7</strain>
    </source>
</reference>
<organism evidence="2 3">
    <name type="scientific">Crateriforma conspicua</name>
    <dbReference type="NCBI Taxonomy" id="2527996"/>
    <lineage>
        <taxon>Bacteria</taxon>
        <taxon>Pseudomonadati</taxon>
        <taxon>Planctomycetota</taxon>
        <taxon>Planctomycetia</taxon>
        <taxon>Planctomycetales</taxon>
        <taxon>Planctomycetaceae</taxon>
        <taxon>Crateriforma</taxon>
    </lineage>
</organism>
<dbReference type="Proteomes" id="UP000316476">
    <property type="component" value="Unassembled WGS sequence"/>
</dbReference>
<feature type="transmembrane region" description="Helical" evidence="1">
    <location>
        <begin position="20"/>
        <end position="45"/>
    </location>
</feature>
<dbReference type="AlphaFoldDB" id="A0A5C6FVP8"/>
<evidence type="ECO:0000313" key="2">
    <source>
        <dbReference type="EMBL" id="TWU66501.1"/>
    </source>
</evidence>
<protein>
    <submittedName>
        <fullName evidence="2">Uncharacterized protein</fullName>
    </submittedName>
</protein>
<gene>
    <name evidence="2" type="ORF">V7x_20680</name>
</gene>
<proteinExistence type="predicted"/>
<dbReference type="EMBL" id="SJPZ01000001">
    <property type="protein sequence ID" value="TWU66501.1"/>
    <property type="molecule type" value="Genomic_DNA"/>
</dbReference>
<accession>A0A5C6FVP8</accession>
<keyword evidence="1" id="KW-1133">Transmembrane helix</keyword>
<keyword evidence="1" id="KW-0812">Transmembrane</keyword>
<evidence type="ECO:0000256" key="1">
    <source>
        <dbReference type="SAM" id="Phobius"/>
    </source>
</evidence>
<evidence type="ECO:0000313" key="3">
    <source>
        <dbReference type="Proteomes" id="UP000316476"/>
    </source>
</evidence>
<keyword evidence="1" id="KW-0472">Membrane</keyword>
<name>A0A5C6FVP8_9PLAN</name>
<comment type="caution">
    <text evidence="2">The sequence shown here is derived from an EMBL/GenBank/DDBJ whole genome shotgun (WGS) entry which is preliminary data.</text>
</comment>